<evidence type="ECO:0000256" key="4">
    <source>
        <dbReference type="ARBA" id="ARBA00022691"/>
    </source>
</evidence>
<dbReference type="Proteomes" id="UP000614601">
    <property type="component" value="Unassembled WGS sequence"/>
</dbReference>
<dbReference type="AlphaFoldDB" id="A0A811LSP6"/>
<feature type="domain" description="DTW" evidence="12">
    <location>
        <begin position="29"/>
        <end position="217"/>
    </location>
</feature>
<comment type="function">
    <text evidence="7">Catalyzes the formation of 3-(3-amino-3-carboxypropyl)uridine (acp3U) at position 20 in the D-loop of several cytoplasmic tRNAs (acp3U(20)).</text>
</comment>
<accession>A0A811LSP6</accession>
<dbReference type="EMBL" id="CAJFDH010000006">
    <property type="protein sequence ID" value="CAD5230693.1"/>
    <property type="molecule type" value="Genomic_DNA"/>
</dbReference>
<evidence type="ECO:0000256" key="11">
    <source>
        <dbReference type="ARBA" id="ARBA00048718"/>
    </source>
</evidence>
<evidence type="ECO:0000256" key="10">
    <source>
        <dbReference type="ARBA" id="ARBA00042508"/>
    </source>
</evidence>
<evidence type="ECO:0000259" key="12">
    <source>
        <dbReference type="SMART" id="SM01144"/>
    </source>
</evidence>
<organism evidence="13 14">
    <name type="scientific">Bursaphelenchus okinawaensis</name>
    <dbReference type="NCBI Taxonomy" id="465554"/>
    <lineage>
        <taxon>Eukaryota</taxon>
        <taxon>Metazoa</taxon>
        <taxon>Ecdysozoa</taxon>
        <taxon>Nematoda</taxon>
        <taxon>Chromadorea</taxon>
        <taxon>Rhabditida</taxon>
        <taxon>Tylenchina</taxon>
        <taxon>Tylenchomorpha</taxon>
        <taxon>Aphelenchoidea</taxon>
        <taxon>Aphelenchoididae</taxon>
        <taxon>Bursaphelenchus</taxon>
    </lineage>
</organism>
<evidence type="ECO:0000256" key="5">
    <source>
        <dbReference type="ARBA" id="ARBA00022694"/>
    </source>
</evidence>
<comment type="catalytic activity">
    <reaction evidence="11">
        <text>a uridine in tRNA + S-adenosyl-L-methionine = a 3-[(3S)-3-amino-3-carboxypropyl]uridine in tRNA + S-methyl-5'-thioadenosine + H(+)</text>
        <dbReference type="Rhea" id="RHEA:62432"/>
        <dbReference type="Rhea" id="RHEA-COMP:13339"/>
        <dbReference type="Rhea" id="RHEA-COMP:16092"/>
        <dbReference type="ChEBI" id="CHEBI:15378"/>
        <dbReference type="ChEBI" id="CHEBI:17509"/>
        <dbReference type="ChEBI" id="CHEBI:59789"/>
        <dbReference type="ChEBI" id="CHEBI:65315"/>
        <dbReference type="ChEBI" id="CHEBI:82930"/>
        <dbReference type="EC" id="2.5.1.25"/>
    </reaction>
</comment>
<dbReference type="InterPro" id="IPR005636">
    <property type="entry name" value="DTW"/>
</dbReference>
<dbReference type="PANTHER" id="PTHR15627">
    <property type="entry name" value="NATURAL KILLER CELL-SPECIFIC ANTIGEN KLIP1"/>
    <property type="match status" value="1"/>
</dbReference>
<proteinExistence type="inferred from homology"/>
<dbReference type="EC" id="2.5.1.25" evidence="2"/>
<comment type="subcellular location">
    <subcellularLocation>
        <location evidence="1">Nucleus</location>
    </subcellularLocation>
</comment>
<dbReference type="GO" id="GO:0016432">
    <property type="term" value="F:tRNA-uridine aminocarboxypropyltransferase activity"/>
    <property type="evidence" value="ECO:0007669"/>
    <property type="project" value="UniProtKB-EC"/>
</dbReference>
<dbReference type="Pfam" id="PF03942">
    <property type="entry name" value="DTW"/>
    <property type="match status" value="1"/>
</dbReference>
<reference evidence="13" key="1">
    <citation type="submission" date="2020-09" db="EMBL/GenBank/DDBJ databases">
        <authorList>
            <person name="Kikuchi T."/>
        </authorList>
    </citation>
    <scope>NUCLEOTIDE SEQUENCE</scope>
    <source>
        <strain evidence="13">SH1</strain>
    </source>
</reference>
<dbReference type="InterPro" id="IPR051521">
    <property type="entry name" value="tRNA_Mod/Golgi_Maint"/>
</dbReference>
<dbReference type="GO" id="GO:0005634">
    <property type="term" value="C:nucleus"/>
    <property type="evidence" value="ECO:0007669"/>
    <property type="project" value="UniProtKB-SubCell"/>
</dbReference>
<evidence type="ECO:0000256" key="3">
    <source>
        <dbReference type="ARBA" id="ARBA00022679"/>
    </source>
</evidence>
<keyword evidence="4" id="KW-0949">S-adenosyl-L-methionine</keyword>
<evidence type="ECO:0000256" key="9">
    <source>
        <dbReference type="ARBA" id="ARBA00039242"/>
    </source>
</evidence>
<dbReference type="Proteomes" id="UP000783686">
    <property type="component" value="Unassembled WGS sequence"/>
</dbReference>
<comment type="caution">
    <text evidence="13">The sequence shown here is derived from an EMBL/GenBank/DDBJ whole genome shotgun (WGS) entry which is preliminary data.</text>
</comment>
<evidence type="ECO:0000256" key="8">
    <source>
        <dbReference type="ARBA" id="ARBA00038290"/>
    </source>
</evidence>
<keyword evidence="3" id="KW-0808">Transferase</keyword>
<comment type="similarity">
    <text evidence="8">Belongs to the TDD superfamily. DTWD1 family.</text>
</comment>
<evidence type="ECO:0000313" key="14">
    <source>
        <dbReference type="Proteomes" id="UP000614601"/>
    </source>
</evidence>
<keyword evidence="6" id="KW-0539">Nucleus</keyword>
<evidence type="ECO:0000256" key="2">
    <source>
        <dbReference type="ARBA" id="ARBA00012386"/>
    </source>
</evidence>
<name>A0A811LSP6_9BILA</name>
<gene>
    <name evidence="13" type="ORF">BOKJ2_LOCUS14269</name>
</gene>
<evidence type="ECO:0000256" key="6">
    <source>
        <dbReference type="ARBA" id="ARBA00023242"/>
    </source>
</evidence>
<protein>
    <recommendedName>
        <fullName evidence="9">tRNA-uridine aminocarboxypropyltransferase 1</fullName>
        <ecNumber evidence="2">2.5.1.25</ecNumber>
    </recommendedName>
    <alternativeName>
        <fullName evidence="10">DTW domain-containing protein 1</fullName>
    </alternativeName>
</protein>
<keyword evidence="14" id="KW-1185">Reference proteome</keyword>
<evidence type="ECO:0000256" key="7">
    <source>
        <dbReference type="ARBA" id="ARBA00037050"/>
    </source>
</evidence>
<evidence type="ECO:0000313" key="13">
    <source>
        <dbReference type="EMBL" id="CAD5230693.1"/>
    </source>
</evidence>
<keyword evidence="5" id="KW-0819">tRNA processing</keyword>
<dbReference type="OrthoDB" id="3173at2759"/>
<dbReference type="PANTHER" id="PTHR15627:SF8">
    <property type="entry name" value="TRNA-URIDINE AMINOCARBOXYPROPYLTRANSFERASE 1"/>
    <property type="match status" value="1"/>
</dbReference>
<dbReference type="GO" id="GO:0006400">
    <property type="term" value="P:tRNA modification"/>
    <property type="evidence" value="ECO:0007669"/>
    <property type="project" value="TreeGrafter"/>
</dbReference>
<dbReference type="EMBL" id="CAJFCW020000006">
    <property type="protein sequence ID" value="CAG9127888.1"/>
    <property type="molecule type" value="Genomic_DNA"/>
</dbReference>
<sequence length="239" mass="27385">MALGTQEDQFEAVKQMKQRQDCPKCAKKRLYFCYDCLIYMPGVEKIVPDAIELPVHIEIIKHPAEKAAKSTATHCSLIAPSSTSFHHFPCPELPPFDPKTSAVVFPSSSALPIDEYLKKNPGLERLIMLDSTWNAVSQLKNMPQLKGVPCVMLNRYETEYWRPQKNYNDECLATIEAIYYAVREVHASKYPLDVYDGRYEPLLFWFKFFKKQFVDQSIGMKRVPGLNGEGKGKKNIVIE</sequence>
<evidence type="ECO:0000256" key="1">
    <source>
        <dbReference type="ARBA" id="ARBA00004123"/>
    </source>
</evidence>
<dbReference type="SMART" id="SM01144">
    <property type="entry name" value="DTW"/>
    <property type="match status" value="1"/>
</dbReference>